<dbReference type="Proteomes" id="UP000327011">
    <property type="component" value="Unassembled WGS sequence"/>
</dbReference>
<dbReference type="AlphaFoldDB" id="A0A5J5K7K6"/>
<keyword evidence="2" id="KW-1185">Reference proteome</keyword>
<evidence type="ECO:0000313" key="2">
    <source>
        <dbReference type="Proteomes" id="UP000327011"/>
    </source>
</evidence>
<dbReference type="RefSeq" id="WP_150932863.1">
    <property type="nucleotide sequence ID" value="NZ_VYTZ01000003.1"/>
</dbReference>
<accession>A0A5J5K7K6</accession>
<reference evidence="1 2" key="1">
    <citation type="submission" date="2019-09" db="EMBL/GenBank/DDBJ databases">
        <title>Screening of Novel Bioactive Compounds from Soil-Associated.</title>
        <authorList>
            <person name="Gong X."/>
        </authorList>
    </citation>
    <scope>NUCLEOTIDE SEQUENCE [LARGE SCALE GENOMIC DNA]</scope>
    <source>
        <strain evidence="1 2">Gxj-6</strain>
    </source>
</reference>
<organism evidence="1 2">
    <name type="scientific">Microbispora cellulosiformans</name>
    <dbReference type="NCBI Taxonomy" id="2614688"/>
    <lineage>
        <taxon>Bacteria</taxon>
        <taxon>Bacillati</taxon>
        <taxon>Actinomycetota</taxon>
        <taxon>Actinomycetes</taxon>
        <taxon>Streptosporangiales</taxon>
        <taxon>Streptosporangiaceae</taxon>
        <taxon>Microbispora</taxon>
    </lineage>
</organism>
<gene>
    <name evidence="1" type="ORF">F5972_08460</name>
</gene>
<dbReference type="EMBL" id="VYTZ01000003">
    <property type="protein sequence ID" value="KAA9379674.1"/>
    <property type="molecule type" value="Genomic_DNA"/>
</dbReference>
<sequence>MTAQHVTDEEVAAWVQQAWAAGDAARAEHLRRCAVRLARLVRQHFPGAATVTVDLTDCMPRGDVRPSLVRIGEPAGAVWDWDDPDIEWRLTLPETREIEELLFDALAFDVTHQVLAEAGWQQAEHDHEQYTLPLPAVEVPAARVPVVWLLHHDDDARTTGEVTVHPSEQAGVAHLAPKVRESWHRVAGEPGVPEVPPADDAQAVRVYFDAREGEDGYSLYPVEVPGLVLPPLEGAGG</sequence>
<proteinExistence type="predicted"/>
<comment type="caution">
    <text evidence="1">The sequence shown here is derived from an EMBL/GenBank/DDBJ whole genome shotgun (WGS) entry which is preliminary data.</text>
</comment>
<protein>
    <submittedName>
        <fullName evidence="1">Uncharacterized protein</fullName>
    </submittedName>
</protein>
<name>A0A5J5K7K6_9ACTN</name>
<evidence type="ECO:0000313" key="1">
    <source>
        <dbReference type="EMBL" id="KAA9379674.1"/>
    </source>
</evidence>